<evidence type="ECO:0000256" key="3">
    <source>
        <dbReference type="ARBA" id="ARBA00022737"/>
    </source>
</evidence>
<dbReference type="InterPro" id="IPR008965">
    <property type="entry name" value="CBM2/CBM3_carb-bd_dom_sf"/>
</dbReference>
<keyword evidence="3" id="KW-0677">Repeat</keyword>
<dbReference type="Pfam" id="PF00963">
    <property type="entry name" value="Cohesin"/>
    <property type="match status" value="1"/>
</dbReference>
<protein>
    <submittedName>
        <fullName evidence="6">Cohesin domain-containing protein</fullName>
    </submittedName>
</protein>
<accession>A0A1K1N2K8</accession>
<name>A0A1K1N2K8_RUMFL</name>
<dbReference type="Proteomes" id="UP000183461">
    <property type="component" value="Unassembled WGS sequence"/>
</dbReference>
<feature type="domain" description="Cohesin" evidence="5">
    <location>
        <begin position="77"/>
        <end position="197"/>
    </location>
</feature>
<feature type="region of interest" description="Disordered" evidence="4">
    <location>
        <begin position="23"/>
        <end position="51"/>
    </location>
</feature>
<evidence type="ECO:0000256" key="2">
    <source>
        <dbReference type="ARBA" id="ARBA00022525"/>
    </source>
</evidence>
<evidence type="ECO:0000256" key="1">
    <source>
        <dbReference type="ARBA" id="ARBA00004613"/>
    </source>
</evidence>
<dbReference type="GO" id="GO:0005576">
    <property type="term" value="C:extracellular region"/>
    <property type="evidence" value="ECO:0007669"/>
    <property type="project" value="UniProtKB-SubCell"/>
</dbReference>
<dbReference type="GO" id="GO:0030246">
    <property type="term" value="F:carbohydrate binding"/>
    <property type="evidence" value="ECO:0007669"/>
    <property type="project" value="InterPro"/>
</dbReference>
<dbReference type="RefSeq" id="WP_072299948.1">
    <property type="nucleotide sequence ID" value="NZ_CAMIZA010000001.1"/>
</dbReference>
<dbReference type="AlphaFoldDB" id="A0A1K1N2K8"/>
<dbReference type="EMBL" id="FPIP01000003">
    <property type="protein sequence ID" value="SFW29575.1"/>
    <property type="molecule type" value="Genomic_DNA"/>
</dbReference>
<evidence type="ECO:0000313" key="6">
    <source>
        <dbReference type="EMBL" id="SFW29575.1"/>
    </source>
</evidence>
<reference evidence="6 7" key="1">
    <citation type="submission" date="2016-11" db="EMBL/GenBank/DDBJ databases">
        <authorList>
            <person name="Jaros S."/>
            <person name="Januszkiewicz K."/>
            <person name="Wedrychowicz H."/>
        </authorList>
    </citation>
    <scope>NUCLEOTIDE SEQUENCE [LARGE SCALE GENOMIC DNA]</scope>
    <source>
        <strain evidence="6 7">YL228</strain>
    </source>
</reference>
<feature type="compositionally biased region" description="Low complexity" evidence="4">
    <location>
        <begin position="34"/>
        <end position="49"/>
    </location>
</feature>
<dbReference type="InterPro" id="IPR002102">
    <property type="entry name" value="Cohesin_dom"/>
</dbReference>
<comment type="subcellular location">
    <subcellularLocation>
        <location evidence="1">Secreted</location>
    </subcellularLocation>
</comment>
<proteinExistence type="predicted"/>
<dbReference type="GO" id="GO:0000272">
    <property type="term" value="P:polysaccharide catabolic process"/>
    <property type="evidence" value="ECO:0007669"/>
    <property type="project" value="InterPro"/>
</dbReference>
<gene>
    <name evidence="6" type="ORF">SAMN02910280_1641</name>
</gene>
<dbReference type="SUPFAM" id="SSF49384">
    <property type="entry name" value="Carbohydrate-binding domain"/>
    <property type="match status" value="1"/>
</dbReference>
<organism evidence="6 7">
    <name type="scientific">Ruminococcus flavefaciens</name>
    <dbReference type="NCBI Taxonomy" id="1265"/>
    <lineage>
        <taxon>Bacteria</taxon>
        <taxon>Bacillati</taxon>
        <taxon>Bacillota</taxon>
        <taxon>Clostridia</taxon>
        <taxon>Eubacteriales</taxon>
        <taxon>Oscillospiraceae</taxon>
        <taxon>Ruminococcus</taxon>
    </lineage>
</organism>
<dbReference type="Gene3D" id="2.60.40.680">
    <property type="match status" value="1"/>
</dbReference>
<dbReference type="PROSITE" id="PS51257">
    <property type="entry name" value="PROKAR_LIPOPROTEIN"/>
    <property type="match status" value="1"/>
</dbReference>
<sequence length="234" mass="25573">MKHKFTAAVMAAAMAAAGLTGCMEKKQPSSSNKSTETAVTTSAAENNSTPKGEFISESMELIKLKYADVPDLESGPELKISDTSAKPGEIAKVTVSVTGAKDKWGMCGIHVTYPEELECQVEDEVEYNAKYEMGKAIAGNSGFVAMDWRKNLDDELVSAHRQSFFFTTMFTEPHGGDGDIATFFLKVPDDAQPGTVYNIGFYYKDSDMFRDLEGDLAFEKYAFTHMTGGTITVR</sequence>
<evidence type="ECO:0000259" key="5">
    <source>
        <dbReference type="Pfam" id="PF00963"/>
    </source>
</evidence>
<evidence type="ECO:0000313" key="7">
    <source>
        <dbReference type="Proteomes" id="UP000183461"/>
    </source>
</evidence>
<evidence type="ECO:0000256" key="4">
    <source>
        <dbReference type="SAM" id="MobiDB-lite"/>
    </source>
</evidence>
<keyword evidence="2" id="KW-0964">Secreted</keyword>